<name>A0AAV3TZW2_9ALTE</name>
<organism evidence="1 2">
    <name type="scientific">Halioxenophilus aromaticivorans</name>
    <dbReference type="NCBI Taxonomy" id="1306992"/>
    <lineage>
        <taxon>Bacteria</taxon>
        <taxon>Pseudomonadati</taxon>
        <taxon>Pseudomonadota</taxon>
        <taxon>Gammaproteobacteria</taxon>
        <taxon>Alteromonadales</taxon>
        <taxon>Alteromonadaceae</taxon>
        <taxon>Halioxenophilus</taxon>
    </lineage>
</organism>
<evidence type="ECO:0000313" key="1">
    <source>
        <dbReference type="EMBL" id="GAA4937161.1"/>
    </source>
</evidence>
<sequence length="57" mass="6292">MPRLRKSCVIRIAMRTQSLVGEDSTKNTEIAIRSGITTKYLSVCDNTLNVGNTHLGK</sequence>
<protein>
    <submittedName>
        <fullName evidence="1">Uncharacterized protein</fullName>
    </submittedName>
</protein>
<keyword evidence="2" id="KW-1185">Reference proteome</keyword>
<accession>A0AAV3TZW2</accession>
<dbReference type="AlphaFoldDB" id="A0AAV3TZW2"/>
<proteinExistence type="predicted"/>
<evidence type="ECO:0000313" key="2">
    <source>
        <dbReference type="Proteomes" id="UP001409585"/>
    </source>
</evidence>
<reference evidence="2" key="1">
    <citation type="journal article" date="2019" name="Int. J. Syst. Evol. Microbiol.">
        <title>The Global Catalogue of Microorganisms (GCM) 10K type strain sequencing project: providing services to taxonomists for standard genome sequencing and annotation.</title>
        <authorList>
            <consortium name="The Broad Institute Genomics Platform"/>
            <consortium name="The Broad Institute Genome Sequencing Center for Infectious Disease"/>
            <person name="Wu L."/>
            <person name="Ma J."/>
        </authorList>
    </citation>
    <scope>NUCLEOTIDE SEQUENCE [LARGE SCALE GENOMIC DNA]</scope>
    <source>
        <strain evidence="2">JCM 19134</strain>
    </source>
</reference>
<gene>
    <name evidence="1" type="ORF">GCM10025791_13630</name>
</gene>
<comment type="caution">
    <text evidence="1">The sequence shown here is derived from an EMBL/GenBank/DDBJ whole genome shotgun (WGS) entry which is preliminary data.</text>
</comment>
<dbReference type="Proteomes" id="UP001409585">
    <property type="component" value="Unassembled WGS sequence"/>
</dbReference>
<dbReference type="EMBL" id="BAABLX010000007">
    <property type="protein sequence ID" value="GAA4937161.1"/>
    <property type="molecule type" value="Genomic_DNA"/>
</dbReference>